<reference evidence="3 5" key="2">
    <citation type="submission" date="2016-08" db="EMBL/GenBank/DDBJ databases">
        <authorList>
            <person name="Varghese N."/>
            <person name="Submissions Spin"/>
        </authorList>
    </citation>
    <scope>NUCLEOTIDE SEQUENCE [LARGE SCALE GENOMIC DNA]</scope>
    <source>
        <strain evidence="3 5">HL-109</strain>
    </source>
</reference>
<accession>A0A0P8AB58</accession>
<protein>
    <submittedName>
        <fullName evidence="2">Putative membrane protein</fullName>
    </submittedName>
</protein>
<dbReference type="Proteomes" id="UP000182800">
    <property type="component" value="Unassembled WGS sequence"/>
</dbReference>
<keyword evidence="1" id="KW-1133">Transmembrane helix</keyword>
<dbReference type="AlphaFoldDB" id="A0A0P8AB58"/>
<proteinExistence type="predicted"/>
<evidence type="ECO:0000313" key="4">
    <source>
        <dbReference type="Proteomes" id="UP000050497"/>
    </source>
</evidence>
<dbReference type="EMBL" id="LJSX01000002">
    <property type="protein sequence ID" value="KPQ12462.1"/>
    <property type="molecule type" value="Genomic_DNA"/>
</dbReference>
<gene>
    <name evidence="3" type="ORF">GA0071312_2301</name>
    <name evidence="2" type="ORF">HLUCCO17_02520</name>
</gene>
<feature type="transmembrane region" description="Helical" evidence="1">
    <location>
        <begin position="34"/>
        <end position="53"/>
    </location>
</feature>
<feature type="transmembrane region" description="Helical" evidence="1">
    <location>
        <begin position="73"/>
        <end position="91"/>
    </location>
</feature>
<evidence type="ECO:0000256" key="1">
    <source>
        <dbReference type="SAM" id="Phobius"/>
    </source>
</evidence>
<dbReference type="STRING" id="1653334.GA0071312_2301"/>
<keyword evidence="1" id="KW-0472">Membrane</keyword>
<reference evidence="2 4" key="1">
    <citation type="submission" date="2015-09" db="EMBL/GenBank/DDBJ databases">
        <title>Identification and resolution of microdiversity through metagenomic sequencing of parallel consortia.</title>
        <authorList>
            <person name="Nelson W.C."/>
            <person name="Romine M.F."/>
            <person name="Lindemann S.R."/>
        </authorList>
    </citation>
    <scope>NUCLEOTIDE SEQUENCE [LARGE SCALE GENOMIC DNA]</scope>
    <source>
        <strain evidence="2">HL-109</strain>
    </source>
</reference>
<dbReference type="EMBL" id="FMBM01000002">
    <property type="protein sequence ID" value="SCC81363.1"/>
    <property type="molecule type" value="Genomic_DNA"/>
</dbReference>
<name>A0A0P8AB58_9HYPH</name>
<keyword evidence="1" id="KW-0812">Transmembrane</keyword>
<sequence>METPTVALQVWVLGAFDPVLIAIAAFLGWKADQFAKVFIAAIAALLISVPVSWGINALGLPWIAPVGGEQPMLLQVRTGGAIIWASLAYFAHRLRDRAKS</sequence>
<dbReference type="Proteomes" id="UP000050497">
    <property type="component" value="Unassembled WGS sequence"/>
</dbReference>
<feature type="transmembrane region" description="Helical" evidence="1">
    <location>
        <begin position="6"/>
        <end position="27"/>
    </location>
</feature>
<comment type="caution">
    <text evidence="2">The sequence shown here is derived from an EMBL/GenBank/DDBJ whole genome shotgun (WGS) entry which is preliminary data.</text>
</comment>
<organism evidence="2 4">
    <name type="scientific">Saliniramus fredricksonii</name>
    <dbReference type="NCBI Taxonomy" id="1653334"/>
    <lineage>
        <taxon>Bacteria</taxon>
        <taxon>Pseudomonadati</taxon>
        <taxon>Pseudomonadota</taxon>
        <taxon>Alphaproteobacteria</taxon>
        <taxon>Hyphomicrobiales</taxon>
        <taxon>Salinarimonadaceae</taxon>
        <taxon>Saliniramus</taxon>
    </lineage>
</organism>
<keyword evidence="5" id="KW-1185">Reference proteome</keyword>
<evidence type="ECO:0000313" key="5">
    <source>
        <dbReference type="Proteomes" id="UP000182800"/>
    </source>
</evidence>
<dbReference type="RefSeq" id="WP_074445079.1">
    <property type="nucleotide sequence ID" value="NZ_FMBM01000002.1"/>
</dbReference>
<dbReference type="OrthoDB" id="8002339at2"/>
<evidence type="ECO:0000313" key="3">
    <source>
        <dbReference type="EMBL" id="SCC81363.1"/>
    </source>
</evidence>
<evidence type="ECO:0000313" key="2">
    <source>
        <dbReference type="EMBL" id="KPQ12462.1"/>
    </source>
</evidence>